<feature type="domain" description="Glycosyltransferase 2-like" evidence="1">
    <location>
        <begin position="9"/>
        <end position="140"/>
    </location>
</feature>
<protein>
    <recommendedName>
        <fullName evidence="1 2">Glycosyltransferase 2-like domain-containing protein</fullName>
    </recommendedName>
</protein>
<dbReference type="EMBL" id="PFEL01000105">
    <property type="protein sequence ID" value="PJE68833.1"/>
    <property type="molecule type" value="Genomic_DNA"/>
</dbReference>
<name>A0A2M8L4W3_9BACT</name>
<sequence>MTSKGKKFSVIIPTYNRAKILEKVLLSLNKQDRPFSDFEVIVINDGSHDSSYQGVIENLKRKIKYDFFYFPQEKSGRASVRNVGIKKARGRRLVFIGDDIVVTTNFLREHQRLGKKNVAVLGYTRMPSGMKKNDFMKFLDRSGLQFNYKNVGKSGEVDFWRFYTSNISLERKWFNQIAFDGDFGGYGFEDTELGYRLAKKGLKIIFNKKAVAYHFHELDFSDFIRRQKSIGVASFVFARKHPELRSKLIKPYWSVLLAISFLVYKTKIIYYFRRDLYWNLAGVYFKYLYYLKARFKQGQS</sequence>
<dbReference type="Gene3D" id="3.90.550.10">
    <property type="entry name" value="Spore Coat Polysaccharide Biosynthesis Protein SpsA, Chain A"/>
    <property type="match status" value="1"/>
</dbReference>
<dbReference type="Pfam" id="PF13632">
    <property type="entry name" value="Glyco_trans_2_3"/>
    <property type="match status" value="1"/>
</dbReference>
<evidence type="ECO:0000259" key="1">
    <source>
        <dbReference type="Pfam" id="PF00535"/>
    </source>
</evidence>
<evidence type="ECO:0000259" key="2">
    <source>
        <dbReference type="Pfam" id="PF13632"/>
    </source>
</evidence>
<dbReference type="GO" id="GO:0016740">
    <property type="term" value="F:transferase activity"/>
    <property type="evidence" value="ECO:0007669"/>
    <property type="project" value="UniProtKB-KW"/>
</dbReference>
<reference evidence="4" key="1">
    <citation type="submission" date="2017-09" db="EMBL/GenBank/DDBJ databases">
        <title>Depth-based differentiation of microbial function through sediment-hosted aquifers and enrichment of novel symbionts in the deep terrestrial subsurface.</title>
        <authorList>
            <person name="Probst A.J."/>
            <person name="Ladd B."/>
            <person name="Jarett J.K."/>
            <person name="Geller-Mcgrath D.E."/>
            <person name="Sieber C.M.K."/>
            <person name="Emerson J.B."/>
            <person name="Anantharaman K."/>
            <person name="Thomas B.C."/>
            <person name="Malmstrom R."/>
            <person name="Stieglmeier M."/>
            <person name="Klingl A."/>
            <person name="Woyke T."/>
            <person name="Ryan C.M."/>
            <person name="Banfield J.F."/>
        </authorList>
    </citation>
    <scope>NUCLEOTIDE SEQUENCE [LARGE SCALE GENOMIC DNA]</scope>
</reference>
<evidence type="ECO:0000313" key="3">
    <source>
        <dbReference type="EMBL" id="PJE68833.1"/>
    </source>
</evidence>
<dbReference type="InterPro" id="IPR029044">
    <property type="entry name" value="Nucleotide-diphossugar_trans"/>
</dbReference>
<dbReference type="InterPro" id="IPR050834">
    <property type="entry name" value="Glycosyltransf_2"/>
</dbReference>
<dbReference type="PANTHER" id="PTHR43685:SF3">
    <property type="entry name" value="SLR2126 PROTEIN"/>
    <property type="match status" value="1"/>
</dbReference>
<dbReference type="AlphaFoldDB" id="A0A2M8L4W3"/>
<dbReference type="InterPro" id="IPR001173">
    <property type="entry name" value="Glyco_trans_2-like"/>
</dbReference>
<dbReference type="PANTHER" id="PTHR43685">
    <property type="entry name" value="GLYCOSYLTRANSFERASE"/>
    <property type="match status" value="1"/>
</dbReference>
<feature type="domain" description="Glycosyltransferase 2-like" evidence="2">
    <location>
        <begin position="162"/>
        <end position="285"/>
    </location>
</feature>
<evidence type="ECO:0000313" key="4">
    <source>
        <dbReference type="Proteomes" id="UP000229500"/>
    </source>
</evidence>
<dbReference type="Proteomes" id="UP000229500">
    <property type="component" value="Unassembled WGS sequence"/>
</dbReference>
<accession>A0A2M8L4W3</accession>
<gene>
    <name evidence="3" type="ORF">COU96_02910</name>
</gene>
<dbReference type="Pfam" id="PF00535">
    <property type="entry name" value="Glycos_transf_2"/>
    <property type="match status" value="1"/>
</dbReference>
<proteinExistence type="predicted"/>
<comment type="caution">
    <text evidence="3">The sequence shown here is derived from an EMBL/GenBank/DDBJ whole genome shotgun (WGS) entry which is preliminary data.</text>
</comment>
<organism evidence="3 4">
    <name type="scientific">Candidatus Shapirobacteria bacterium CG10_big_fil_rev_8_21_14_0_10_38_14</name>
    <dbReference type="NCBI Taxonomy" id="1974483"/>
    <lineage>
        <taxon>Bacteria</taxon>
        <taxon>Candidatus Shapironibacteriota</taxon>
    </lineage>
</organism>
<dbReference type="SUPFAM" id="SSF53448">
    <property type="entry name" value="Nucleotide-diphospho-sugar transferases"/>
    <property type="match status" value="1"/>
</dbReference>